<dbReference type="VEuPathDB" id="FungiDB:PAAG_06154"/>
<dbReference type="HOGENOM" id="CLU_016938_0_0_1"/>
<dbReference type="EMBL" id="KN294008">
    <property type="protein sequence ID" value="EEH35107.2"/>
    <property type="molecule type" value="Genomic_DNA"/>
</dbReference>
<feature type="compositionally biased region" description="Low complexity" evidence="1">
    <location>
        <begin position="40"/>
        <end position="64"/>
    </location>
</feature>
<dbReference type="GeneID" id="9095083"/>
<organism evidence="2 3">
    <name type="scientific">Paracoccidioides lutzii (strain ATCC MYA-826 / Pb01)</name>
    <name type="common">Paracoccidioides brasiliensis</name>
    <dbReference type="NCBI Taxonomy" id="502779"/>
    <lineage>
        <taxon>Eukaryota</taxon>
        <taxon>Fungi</taxon>
        <taxon>Dikarya</taxon>
        <taxon>Ascomycota</taxon>
        <taxon>Pezizomycotina</taxon>
        <taxon>Eurotiomycetes</taxon>
        <taxon>Eurotiomycetidae</taxon>
        <taxon>Onygenales</taxon>
        <taxon>Ajellomycetaceae</taxon>
        <taxon>Paracoccidioides</taxon>
    </lineage>
</organism>
<name>C1H644_PARBA</name>
<evidence type="ECO:0000313" key="3">
    <source>
        <dbReference type="Proteomes" id="UP000002059"/>
    </source>
</evidence>
<evidence type="ECO:0000256" key="1">
    <source>
        <dbReference type="SAM" id="MobiDB-lite"/>
    </source>
</evidence>
<dbReference type="STRING" id="502779.C1H644"/>
<proteinExistence type="predicted"/>
<feature type="compositionally biased region" description="Polar residues" evidence="1">
    <location>
        <begin position="162"/>
        <end position="172"/>
    </location>
</feature>
<dbReference type="eggNOG" id="ENOG502SAE9">
    <property type="taxonomic scope" value="Eukaryota"/>
</dbReference>
<feature type="compositionally biased region" description="Low complexity" evidence="1">
    <location>
        <begin position="102"/>
        <end position="121"/>
    </location>
</feature>
<gene>
    <name evidence="2" type="ORF">PAAG_06154</name>
</gene>
<feature type="region of interest" description="Disordered" evidence="1">
    <location>
        <begin position="1"/>
        <end position="121"/>
    </location>
</feature>
<reference evidence="2 3" key="1">
    <citation type="journal article" date="2011" name="PLoS Genet.">
        <title>Comparative genomic analysis of human fungal pathogens causing paracoccidioidomycosis.</title>
        <authorList>
            <person name="Desjardins C.A."/>
            <person name="Champion M.D."/>
            <person name="Holder J.W."/>
            <person name="Muszewska A."/>
            <person name="Goldberg J."/>
            <person name="Bailao A.M."/>
            <person name="Brigido M.M."/>
            <person name="Ferreira M.E."/>
            <person name="Garcia A.M."/>
            <person name="Grynberg M."/>
            <person name="Gujja S."/>
            <person name="Heiman D.I."/>
            <person name="Henn M.R."/>
            <person name="Kodira C.D."/>
            <person name="Leon-Narvaez H."/>
            <person name="Longo L.V."/>
            <person name="Ma L.J."/>
            <person name="Malavazi I."/>
            <person name="Matsuo A.L."/>
            <person name="Morais F.V."/>
            <person name="Pereira M."/>
            <person name="Rodriguez-Brito S."/>
            <person name="Sakthikumar S."/>
            <person name="Salem-Izacc S.M."/>
            <person name="Sykes S.M."/>
            <person name="Teixeira M.M."/>
            <person name="Vallejo M.C."/>
            <person name="Walter M.E."/>
            <person name="Yandava C."/>
            <person name="Young S."/>
            <person name="Zeng Q."/>
            <person name="Zucker J."/>
            <person name="Felipe M.S."/>
            <person name="Goldman G.H."/>
            <person name="Haas B.J."/>
            <person name="McEwen J.G."/>
            <person name="Nino-Vega G."/>
            <person name="Puccia R."/>
            <person name="San-Blas G."/>
            <person name="Soares C.M."/>
            <person name="Birren B.W."/>
            <person name="Cuomo C.A."/>
        </authorList>
    </citation>
    <scope>NUCLEOTIDE SEQUENCE [LARGE SCALE GENOMIC DNA]</scope>
    <source>
        <strain evidence="3">ATCC MYA-826 / Pb01</strain>
    </source>
</reference>
<dbReference type="KEGG" id="pbl:PAAG_06154"/>
<evidence type="ECO:0000313" key="2">
    <source>
        <dbReference type="EMBL" id="EEH35107.2"/>
    </source>
</evidence>
<feature type="compositionally biased region" description="Polar residues" evidence="1">
    <location>
        <begin position="67"/>
        <end position="77"/>
    </location>
</feature>
<protein>
    <submittedName>
        <fullName evidence="2">Uncharacterized protein</fullName>
    </submittedName>
</protein>
<accession>C1H644</accession>
<keyword evidence="3" id="KW-1185">Reference proteome</keyword>
<feature type="compositionally biased region" description="Polar residues" evidence="1">
    <location>
        <begin position="1"/>
        <end position="11"/>
    </location>
</feature>
<feature type="region of interest" description="Disordered" evidence="1">
    <location>
        <begin position="154"/>
        <end position="197"/>
    </location>
</feature>
<dbReference type="AlphaFoldDB" id="C1H644"/>
<dbReference type="OMA" id="TLLRMSM"/>
<dbReference type="Proteomes" id="UP000002059">
    <property type="component" value="Partially assembled WGS sequence"/>
</dbReference>
<dbReference type="OrthoDB" id="5350396at2759"/>
<dbReference type="RefSeq" id="XP_002791889.2">
    <property type="nucleotide sequence ID" value="XM_002791843.2"/>
</dbReference>
<sequence length="696" mass="76824">MSSNHSSSGHQVGSPPRRSLTPHISTPRAAGRLNGSTDTSSPLSSPLSLCSPSGPPSSFISPIPLERTTQCNVTSSPSPVPHFTSEGVFSNTTMGCRPPEASSGQQQTISSSSGRSNSFSQRIVRDGQVIITNSDEDTDSLSDLETADDLLNKFLKPIPGSAPSTSSPTKAQNGRDDDNRSGARRSRQPYSGLSSLKSKDSINLPKYQFSLDTLVEDAANDKRTEAKVAKIKKSLQPKAPSDKGRGVLRDDLLAAAVEDETDTKGIQRLRDAVERTEMFAIGRNWLFFEEDPPAVAQPKFPSKSVAPGTWQVNLKDPSSRGRAFFSGIVADSLSSNTLPDEILLWILQAVTTEQDDYLRMSYSNVLINSTSRRISSLINPSRIDQLFQRLGARPAALALSSSLEPDYTISDEYRVRDHKYLLSALQIIHALSEKFDDNTREYVLKVILRLAIDEGVMTDCLVSLEVQKIITSLLGAPDKISDLILYDISLHLFKTVKHPELQIQLLKNILPMSSRIALFRCRLAWAYFYQDPSPLDKPQEHLFDLPRLTAYLRHDKRFDSNAPRNNPQTPFNFWELHALTCILDIAIDSGTTKPSFSGGRESEFNATVDGLADVIKAIFSAIRDSGASHLRRSEARENLQALYYRLAFGVRTRPRPAKALFVKGERAVEKRQKTLTEHVKVVGDGGSGRLEDKGAR</sequence>